<dbReference type="PANTHER" id="PTHR30327">
    <property type="entry name" value="UNCHARACTERIZED PROTEIN YQGE"/>
    <property type="match status" value="1"/>
</dbReference>
<dbReference type="GeneID" id="97180777"/>
<evidence type="ECO:0000313" key="3">
    <source>
        <dbReference type="EMBL" id="VXD05510.1"/>
    </source>
</evidence>
<evidence type="ECO:0000313" key="5">
    <source>
        <dbReference type="Proteomes" id="UP000432350"/>
    </source>
</evidence>
<dbReference type="Proteomes" id="UP000251241">
    <property type="component" value="Unassembled WGS sequence"/>
</dbReference>
<organism evidence="2 4">
    <name type="scientific">Sphingobacterium multivorum</name>
    <dbReference type="NCBI Taxonomy" id="28454"/>
    <lineage>
        <taxon>Bacteria</taxon>
        <taxon>Pseudomonadati</taxon>
        <taxon>Bacteroidota</taxon>
        <taxon>Sphingobacteriia</taxon>
        <taxon>Sphingobacteriales</taxon>
        <taxon>Sphingobacteriaceae</taxon>
        <taxon>Sphingobacterium</taxon>
    </lineage>
</organism>
<evidence type="ECO:0000256" key="1">
    <source>
        <dbReference type="ARBA" id="ARBA00009600"/>
    </source>
</evidence>
<dbReference type="AlphaFoldDB" id="A0A2X2IUK5"/>
<dbReference type="EMBL" id="UAUU01000008">
    <property type="protein sequence ID" value="SPZ85962.1"/>
    <property type="molecule type" value="Genomic_DNA"/>
</dbReference>
<protein>
    <submittedName>
        <fullName evidence="2">Uncharacterized ACR, COG1678</fullName>
    </submittedName>
</protein>
<dbReference type="Pfam" id="PF02622">
    <property type="entry name" value="DUF179"/>
    <property type="match status" value="1"/>
</dbReference>
<evidence type="ECO:0000313" key="4">
    <source>
        <dbReference type="Proteomes" id="UP000251241"/>
    </source>
</evidence>
<dbReference type="Proteomes" id="UP000432350">
    <property type="component" value="Unassembled WGS sequence"/>
</dbReference>
<name>A0A2X2IUK5_SPHMU</name>
<reference evidence="3 5" key="2">
    <citation type="submission" date="2019-10" db="EMBL/GenBank/DDBJ databases">
        <authorList>
            <person name="Karimi E."/>
        </authorList>
    </citation>
    <scope>NUCLEOTIDE SEQUENCE [LARGE SCALE GENOMIC DNA]</scope>
    <source>
        <strain evidence="3">Sphingobacterium sp. 8BC</strain>
    </source>
</reference>
<gene>
    <name evidence="2" type="ORF">NCTC11343_02528</name>
    <name evidence="3" type="ORF">SPHINGO8BC_60532</name>
</gene>
<dbReference type="PANTHER" id="PTHR30327:SF1">
    <property type="entry name" value="UPF0301 PROTEIN YQGE"/>
    <property type="match status" value="1"/>
</dbReference>
<dbReference type="Gene3D" id="3.40.1740.10">
    <property type="entry name" value="VC0467-like"/>
    <property type="match status" value="1"/>
</dbReference>
<evidence type="ECO:0000313" key="2">
    <source>
        <dbReference type="EMBL" id="SPZ85962.1"/>
    </source>
</evidence>
<sequence>MFTELNPQKGSLLISEPFMLDPRFLRSVILLCEYNTEGSLGFVLNNQTNVRIGQLLESIPNCNFPIYVGGPVAQESLFFVHSRFDLLLSGEEVAPGIYFGGDEEKLIEAIQTDSIKPDELKFFIGYSGWSAGQLDGEIKENCWAVQNKYHHQLIFEGNGELLWKDAIIGLGPKYAHVANFPQSPGLN</sequence>
<dbReference type="SUPFAM" id="SSF143456">
    <property type="entry name" value="VC0467-like"/>
    <property type="match status" value="1"/>
</dbReference>
<accession>A0A654DK05</accession>
<proteinExistence type="inferred from homology"/>
<reference evidence="2 4" key="1">
    <citation type="submission" date="2018-06" db="EMBL/GenBank/DDBJ databases">
        <authorList>
            <consortium name="Pathogen Informatics"/>
            <person name="Doyle S."/>
        </authorList>
    </citation>
    <scope>NUCLEOTIDE SEQUENCE [LARGE SCALE GENOMIC DNA]</scope>
    <source>
        <strain evidence="2 4">NCTC11343</strain>
    </source>
</reference>
<dbReference type="InterPro" id="IPR003774">
    <property type="entry name" value="AlgH-like"/>
</dbReference>
<accession>A0A2X2IUK5</accession>
<dbReference type="EMBL" id="CABWMV010000025">
    <property type="protein sequence ID" value="VXD05510.1"/>
    <property type="molecule type" value="Genomic_DNA"/>
</dbReference>
<dbReference type="RefSeq" id="WP_112374784.1">
    <property type="nucleotide sequence ID" value="NZ_CP068086.1"/>
</dbReference>
<dbReference type="GO" id="GO:0005829">
    <property type="term" value="C:cytosol"/>
    <property type="evidence" value="ECO:0007669"/>
    <property type="project" value="TreeGrafter"/>
</dbReference>
<comment type="similarity">
    <text evidence="1">Belongs to the UPF0301 (AlgH) family.</text>
</comment>